<feature type="region of interest" description="Disordered" evidence="1">
    <location>
        <begin position="53"/>
        <end position="107"/>
    </location>
</feature>
<feature type="domain" description="DUF6444" evidence="2">
    <location>
        <begin position="29"/>
        <end position="103"/>
    </location>
</feature>
<dbReference type="InterPro" id="IPR045618">
    <property type="entry name" value="DUF6444"/>
</dbReference>
<dbReference type="Proteomes" id="UP000718564">
    <property type="component" value="Unassembled WGS sequence"/>
</dbReference>
<comment type="caution">
    <text evidence="3">The sequence shown here is derived from an EMBL/GenBank/DDBJ whole genome shotgun (WGS) entry which is preliminary data.</text>
</comment>
<protein>
    <recommendedName>
        <fullName evidence="2">DUF6444 domain-containing protein</fullName>
    </recommendedName>
</protein>
<proteinExistence type="predicted"/>
<name>A0ABX1PEF5_9CYAN</name>
<sequence>MNQNLPQKKLDRESLYQLSKEQLADIIIEQAIAIQQLQATIKELKQEIQQLRVSRDLDSKTSSKPPSGDLLKKPEKQNSETEPHSATQKRKPGGQPGHIGKTRKGFDRVDRDQVLRPQICLACGNTEFATEPVKVETQQVAQLVERPIEIVEYHRHSCQWSALWSYTER</sequence>
<gene>
    <name evidence="3" type="ORF">DP116_23945</name>
</gene>
<evidence type="ECO:0000313" key="4">
    <source>
        <dbReference type="Proteomes" id="UP000718564"/>
    </source>
</evidence>
<accession>A0ABX1PEF5</accession>
<feature type="compositionally biased region" description="Basic and acidic residues" evidence="1">
    <location>
        <begin position="70"/>
        <end position="83"/>
    </location>
</feature>
<dbReference type="Pfam" id="PF20042">
    <property type="entry name" value="DUF6444"/>
    <property type="match status" value="1"/>
</dbReference>
<keyword evidence="4" id="KW-1185">Reference proteome</keyword>
<evidence type="ECO:0000313" key="3">
    <source>
        <dbReference type="EMBL" id="NMG22338.1"/>
    </source>
</evidence>
<evidence type="ECO:0000259" key="2">
    <source>
        <dbReference type="Pfam" id="PF20042"/>
    </source>
</evidence>
<reference evidence="3 4" key="1">
    <citation type="submission" date="2018-06" db="EMBL/GenBank/DDBJ databases">
        <title>Comparative genomics of Brasilonema spp. strains.</title>
        <authorList>
            <person name="Alvarenga D.O."/>
            <person name="Fiore M.F."/>
            <person name="Varani A.M."/>
        </authorList>
    </citation>
    <scope>NUCLEOTIDE SEQUENCE [LARGE SCALE GENOMIC DNA]</scope>
    <source>
        <strain evidence="3 4">SPC951</strain>
    </source>
</reference>
<dbReference type="EMBL" id="QMEB01000246">
    <property type="protein sequence ID" value="NMG22338.1"/>
    <property type="molecule type" value="Genomic_DNA"/>
</dbReference>
<organism evidence="3 4">
    <name type="scientific">Brasilonema bromeliae SPC951</name>
    <dbReference type="NCBI Taxonomy" id="385972"/>
    <lineage>
        <taxon>Bacteria</taxon>
        <taxon>Bacillati</taxon>
        <taxon>Cyanobacteriota</taxon>
        <taxon>Cyanophyceae</taxon>
        <taxon>Nostocales</taxon>
        <taxon>Scytonemataceae</taxon>
        <taxon>Brasilonema</taxon>
        <taxon>Bromeliae group (in: Brasilonema)</taxon>
    </lineage>
</organism>
<evidence type="ECO:0000256" key="1">
    <source>
        <dbReference type="SAM" id="MobiDB-lite"/>
    </source>
</evidence>